<dbReference type="Gene3D" id="3.40.190.10">
    <property type="entry name" value="Periplasmic binding protein-like II"/>
    <property type="match status" value="2"/>
</dbReference>
<sequence length="269" mass="29503">MDMTFKTLQKRSLQLMGLSVAAMSVHSLAAPLVNSDNLSVGIEVAYPPFESYQGDKVVGFDPELATLLANKMDIKPHYLDTKFTSLILGLQSNKFDVVISGMYILPDRLKKADAIPYAKTGALILTLKDAKYSPKTEKGLCGLHVGLQQGTTWVQSLTKLSDSYCVANGKKPISISEFPTAPEVSQALMSRNIDVQVEIAGAAHMFAERSRGRLVISSPDLIYPQIMGMYLKKGNTELKHKLEVAMAEIKADGSYQSLIKKYDLSPIEN</sequence>
<evidence type="ECO:0000256" key="2">
    <source>
        <dbReference type="ARBA" id="ARBA00022729"/>
    </source>
</evidence>
<evidence type="ECO:0000313" key="6">
    <source>
        <dbReference type="Proteomes" id="UP000462621"/>
    </source>
</evidence>
<evidence type="ECO:0000256" key="3">
    <source>
        <dbReference type="SAM" id="SignalP"/>
    </source>
</evidence>
<name>A0A7X4RWS0_9VIBR</name>
<dbReference type="PANTHER" id="PTHR35936:SF19">
    <property type="entry name" value="AMINO-ACID-BINDING PROTEIN YXEM-RELATED"/>
    <property type="match status" value="1"/>
</dbReference>
<dbReference type="Proteomes" id="UP000462621">
    <property type="component" value="Unassembled WGS sequence"/>
</dbReference>
<comment type="similarity">
    <text evidence="1">Belongs to the bacterial solute-binding protein 3 family.</text>
</comment>
<dbReference type="PANTHER" id="PTHR35936">
    <property type="entry name" value="MEMBRANE-BOUND LYTIC MUREIN TRANSGLYCOSYLASE F"/>
    <property type="match status" value="1"/>
</dbReference>
<accession>A0A7X4RWS0</accession>
<reference evidence="5 6" key="1">
    <citation type="submission" date="2019-10" db="EMBL/GenBank/DDBJ databases">
        <title>Vibrio sp. nov. isolated from a shrimp pond.</title>
        <authorList>
            <person name="Gomez-Gil B."/>
            <person name="Enciso-Ibarra J."/>
            <person name="Enciso-Ibarra K."/>
            <person name="Bolan-Mejia C."/>
        </authorList>
    </citation>
    <scope>NUCLEOTIDE SEQUENCE [LARGE SCALE GENOMIC DNA]</scope>
    <source>
        <strain evidence="5 6">CAIM 722</strain>
    </source>
</reference>
<dbReference type="InterPro" id="IPR001638">
    <property type="entry name" value="Solute-binding_3/MltF_N"/>
</dbReference>
<feature type="domain" description="Solute-binding protein family 3/N-terminal" evidence="4">
    <location>
        <begin position="37"/>
        <end position="266"/>
    </location>
</feature>
<dbReference type="CDD" id="cd13530">
    <property type="entry name" value="PBP2_peptides_like"/>
    <property type="match status" value="1"/>
</dbReference>
<evidence type="ECO:0000313" key="5">
    <source>
        <dbReference type="EMBL" id="MZI95993.1"/>
    </source>
</evidence>
<dbReference type="Pfam" id="PF00497">
    <property type="entry name" value="SBP_bac_3"/>
    <property type="match status" value="1"/>
</dbReference>
<dbReference type="AlphaFoldDB" id="A0A7X4RWS0"/>
<evidence type="ECO:0000256" key="1">
    <source>
        <dbReference type="ARBA" id="ARBA00010333"/>
    </source>
</evidence>
<keyword evidence="6" id="KW-1185">Reference proteome</keyword>
<dbReference type="EMBL" id="WEKT01000084">
    <property type="protein sequence ID" value="MZI95993.1"/>
    <property type="molecule type" value="Genomic_DNA"/>
</dbReference>
<feature type="chain" id="PRO_5031374358" evidence="3">
    <location>
        <begin position="30"/>
        <end position="269"/>
    </location>
</feature>
<dbReference type="SUPFAM" id="SSF53850">
    <property type="entry name" value="Periplasmic binding protein-like II"/>
    <property type="match status" value="1"/>
</dbReference>
<comment type="caution">
    <text evidence="5">The sequence shown here is derived from an EMBL/GenBank/DDBJ whole genome shotgun (WGS) entry which is preliminary data.</text>
</comment>
<organism evidence="5 6">
    <name type="scientific">Vibrio eleionomae</name>
    <dbReference type="NCBI Taxonomy" id="2653505"/>
    <lineage>
        <taxon>Bacteria</taxon>
        <taxon>Pseudomonadati</taxon>
        <taxon>Pseudomonadota</taxon>
        <taxon>Gammaproteobacteria</taxon>
        <taxon>Vibrionales</taxon>
        <taxon>Vibrionaceae</taxon>
        <taxon>Vibrio</taxon>
    </lineage>
</organism>
<proteinExistence type="inferred from homology"/>
<feature type="signal peptide" evidence="3">
    <location>
        <begin position="1"/>
        <end position="29"/>
    </location>
</feature>
<keyword evidence="2 3" id="KW-0732">Signal</keyword>
<gene>
    <name evidence="5" type="ORF">F9817_22665</name>
</gene>
<protein>
    <submittedName>
        <fullName evidence="5">Transporter substrate-binding domain-containing protein</fullName>
    </submittedName>
</protein>
<evidence type="ECO:0000259" key="4">
    <source>
        <dbReference type="SMART" id="SM00062"/>
    </source>
</evidence>
<dbReference type="SMART" id="SM00062">
    <property type="entry name" value="PBPb"/>
    <property type="match status" value="1"/>
</dbReference>